<evidence type="ECO:0000256" key="1">
    <source>
        <dbReference type="ARBA" id="ARBA00023054"/>
    </source>
</evidence>
<accession>C1MNY6</accession>
<feature type="compositionally biased region" description="Basic and acidic residues" evidence="3">
    <location>
        <begin position="74"/>
        <end position="88"/>
    </location>
</feature>
<feature type="coiled-coil region" evidence="2">
    <location>
        <begin position="339"/>
        <end position="421"/>
    </location>
</feature>
<reference evidence="5 6" key="1">
    <citation type="journal article" date="2009" name="Science">
        <title>Green evolution and dynamic adaptations revealed by genomes of the marine picoeukaryotes Micromonas.</title>
        <authorList>
            <person name="Worden A.Z."/>
            <person name="Lee J.H."/>
            <person name="Mock T."/>
            <person name="Rouze P."/>
            <person name="Simmons M.P."/>
            <person name="Aerts A.L."/>
            <person name="Allen A.E."/>
            <person name="Cuvelier M.L."/>
            <person name="Derelle E."/>
            <person name="Everett M.V."/>
            <person name="Foulon E."/>
            <person name="Grimwood J."/>
            <person name="Gundlach H."/>
            <person name="Henrissat B."/>
            <person name="Napoli C."/>
            <person name="McDonald S.M."/>
            <person name="Parker M.S."/>
            <person name="Rombauts S."/>
            <person name="Salamov A."/>
            <person name="Von Dassow P."/>
            <person name="Badger J.H."/>
            <person name="Coutinho P.M."/>
            <person name="Demir E."/>
            <person name="Dubchak I."/>
            <person name="Gentemann C."/>
            <person name="Eikrem W."/>
            <person name="Gready J.E."/>
            <person name="John U."/>
            <person name="Lanier W."/>
            <person name="Lindquist E.A."/>
            <person name="Lucas S."/>
            <person name="Mayer K.F."/>
            <person name="Moreau H."/>
            <person name="Not F."/>
            <person name="Otillar R."/>
            <person name="Panaud O."/>
            <person name="Pangilinan J."/>
            <person name="Paulsen I."/>
            <person name="Piegu B."/>
            <person name="Poliakov A."/>
            <person name="Robbens S."/>
            <person name="Schmutz J."/>
            <person name="Toulza E."/>
            <person name="Wyss T."/>
            <person name="Zelensky A."/>
            <person name="Zhou K."/>
            <person name="Armbrust E.V."/>
            <person name="Bhattacharya D."/>
            <person name="Goodenough U.W."/>
            <person name="Van de Peer Y."/>
            <person name="Grigoriev I.V."/>
        </authorList>
    </citation>
    <scope>NUCLEOTIDE SEQUENCE [LARGE SCALE GENOMIC DNA]</scope>
    <source>
        <strain evidence="5 6">CCMP1545</strain>
    </source>
</reference>
<evidence type="ECO:0000313" key="5">
    <source>
        <dbReference type="EMBL" id="EEH58371.1"/>
    </source>
</evidence>
<dbReference type="EMBL" id="GG663737">
    <property type="protein sequence ID" value="EEH58371.1"/>
    <property type="molecule type" value="Genomic_DNA"/>
</dbReference>
<dbReference type="RefSeq" id="XP_003056726.1">
    <property type="nucleotide sequence ID" value="XM_003056680.1"/>
</dbReference>
<gene>
    <name evidence="5" type="ORF">MICPUCDRAFT_56078</name>
</gene>
<dbReference type="InterPro" id="IPR043597">
    <property type="entry name" value="TPH_dom"/>
</dbReference>
<dbReference type="STRING" id="564608.C1MNY6"/>
<feature type="coiled-coil region" evidence="2">
    <location>
        <begin position="123"/>
        <end position="278"/>
    </location>
</feature>
<dbReference type="Pfam" id="PF13868">
    <property type="entry name" value="TPH"/>
    <property type="match status" value="1"/>
</dbReference>
<feature type="compositionally biased region" description="Basic and acidic residues" evidence="3">
    <location>
        <begin position="1"/>
        <end position="22"/>
    </location>
</feature>
<feature type="domain" description="Trichohyalin-plectin-homology" evidence="4">
    <location>
        <begin position="124"/>
        <end position="420"/>
    </location>
</feature>
<evidence type="ECO:0000259" key="4">
    <source>
        <dbReference type="Pfam" id="PF13868"/>
    </source>
</evidence>
<sequence>MVLSTSDRRMFINGEPKPERPRVPATTRAGATLPKRTSSSVAAAKKKPAPPPPEPPEFDASWPKMPSEMPPAEKPTEPLRERDDHRTTRDWAIMSRFEREVHARQEAEVKEEKRRATIEQKAYLDSQIEIQRLRVEKAREEKKRLAEAVAADVAKYKQEELVKERRRRAFEAEVKAEQDRMMAELEEKRRAAVAAKKAEEDRALREIQEQLESEAMAKAKKIEDAKTAYARTMRFNEEQKLIKLAEQKRVAEEELRVAAQYDEMLEAQERAREQAMADFHARIAARAGKAGEKVAEQSAAKEAEEHARMLKFHEEREDAMRAKENAVKAKKADATAKQLEMLSLQLDLQREEKEKIKADAMRYAEEMKEREAKLKAEDEEKKTARRRAAVMNRLELERQMTEKLDRRIAEHDDNMNEEELRFNSAILDQAKAVVLEREEF</sequence>
<protein>
    <submittedName>
        <fullName evidence="5">Predicted protein</fullName>
    </submittedName>
</protein>
<dbReference type="Proteomes" id="UP000001876">
    <property type="component" value="Unassembled WGS sequence"/>
</dbReference>
<name>C1MNY6_MICPC</name>
<dbReference type="AlphaFoldDB" id="C1MNY6"/>
<evidence type="ECO:0000256" key="2">
    <source>
        <dbReference type="SAM" id="Coils"/>
    </source>
</evidence>
<evidence type="ECO:0000313" key="6">
    <source>
        <dbReference type="Proteomes" id="UP000001876"/>
    </source>
</evidence>
<dbReference type="OrthoDB" id="10663615at2759"/>
<organism evidence="6">
    <name type="scientific">Micromonas pusilla (strain CCMP1545)</name>
    <name type="common">Picoplanktonic green alga</name>
    <dbReference type="NCBI Taxonomy" id="564608"/>
    <lineage>
        <taxon>Eukaryota</taxon>
        <taxon>Viridiplantae</taxon>
        <taxon>Chlorophyta</taxon>
        <taxon>Mamiellophyceae</taxon>
        <taxon>Mamiellales</taxon>
        <taxon>Mamiellaceae</taxon>
        <taxon>Micromonas</taxon>
    </lineage>
</organism>
<proteinExistence type="predicted"/>
<evidence type="ECO:0000256" key="3">
    <source>
        <dbReference type="SAM" id="MobiDB-lite"/>
    </source>
</evidence>
<keyword evidence="1 2" id="KW-0175">Coiled coil</keyword>
<dbReference type="GeneID" id="9682632"/>
<dbReference type="OMA" id="RQDVYSE"/>
<dbReference type="KEGG" id="mpp:MICPUCDRAFT_56078"/>
<feature type="region of interest" description="Disordered" evidence="3">
    <location>
        <begin position="1"/>
        <end position="88"/>
    </location>
</feature>
<keyword evidence="6" id="KW-1185">Reference proteome</keyword>